<evidence type="ECO:0000313" key="1">
    <source>
        <dbReference type="EMBL" id="CAI6335155.1"/>
    </source>
</evidence>
<dbReference type="Proteomes" id="UP001152607">
    <property type="component" value="Unassembled WGS sequence"/>
</dbReference>
<dbReference type="AlphaFoldDB" id="A0A9W4UFQ1"/>
<name>A0A9W4UFQ1_9PLEO</name>
<protein>
    <submittedName>
        <fullName evidence="1">Uncharacterized protein</fullName>
    </submittedName>
</protein>
<evidence type="ECO:0000313" key="2">
    <source>
        <dbReference type="Proteomes" id="UP001152607"/>
    </source>
</evidence>
<reference evidence="1" key="1">
    <citation type="submission" date="2023-01" db="EMBL/GenBank/DDBJ databases">
        <authorList>
            <person name="Van Ghelder C."/>
            <person name="Rancurel C."/>
        </authorList>
    </citation>
    <scope>NUCLEOTIDE SEQUENCE</scope>
    <source>
        <strain evidence="1">CNCM I-4278</strain>
    </source>
</reference>
<sequence length="62" mass="7130">MHQKLVVMLGAHMSTIFPCVWAPKSELEQVHKSWNRGSSMVIHVYRHDSITIRISRILCVTA</sequence>
<gene>
    <name evidence="1" type="ORF">PDIGIT_LOCUS8232</name>
</gene>
<proteinExistence type="predicted"/>
<accession>A0A9W4UFQ1</accession>
<dbReference type="EMBL" id="CAOQHR010000005">
    <property type="protein sequence ID" value="CAI6335155.1"/>
    <property type="molecule type" value="Genomic_DNA"/>
</dbReference>
<keyword evidence="2" id="KW-1185">Reference proteome</keyword>
<organism evidence="1 2">
    <name type="scientific">Periconia digitata</name>
    <dbReference type="NCBI Taxonomy" id="1303443"/>
    <lineage>
        <taxon>Eukaryota</taxon>
        <taxon>Fungi</taxon>
        <taxon>Dikarya</taxon>
        <taxon>Ascomycota</taxon>
        <taxon>Pezizomycotina</taxon>
        <taxon>Dothideomycetes</taxon>
        <taxon>Pleosporomycetidae</taxon>
        <taxon>Pleosporales</taxon>
        <taxon>Massarineae</taxon>
        <taxon>Periconiaceae</taxon>
        <taxon>Periconia</taxon>
    </lineage>
</organism>
<comment type="caution">
    <text evidence="1">The sequence shown here is derived from an EMBL/GenBank/DDBJ whole genome shotgun (WGS) entry which is preliminary data.</text>
</comment>